<protein>
    <recommendedName>
        <fullName evidence="3">Lipoprotein</fullName>
    </recommendedName>
</protein>
<dbReference type="EMBL" id="LR134343">
    <property type="protein sequence ID" value="VEG13287.1"/>
    <property type="molecule type" value="Genomic_DNA"/>
</dbReference>
<dbReference type="Proteomes" id="UP000274100">
    <property type="component" value="Chromosome"/>
</dbReference>
<name>A0A3S5EFY2_9GAMM</name>
<dbReference type="OrthoDB" id="6659986at2"/>
<dbReference type="AlphaFoldDB" id="A0A3S5EFY2"/>
<evidence type="ECO:0008006" key="3">
    <source>
        <dbReference type="Google" id="ProtNLM"/>
    </source>
</evidence>
<proteinExistence type="predicted"/>
<dbReference type="KEGG" id="mcun:NCTC10297_01250"/>
<sequence>MTKQVIALGGVVMALLLGGLTGCEKSQKTAENAQKNKQFGVAAEETVFDGCYTIDKDTPATIKISQQNGGYVMQMKEPKGSQAIWDNPEKLEVLPLAQGWQYFSTNSIDLSSADAAGDVIARADKMLILLQTRQASANTNPMLDSRYVVSLMGAVNTIYQVPCDDTPVDLINNFHKNSQKG</sequence>
<reference evidence="1 2" key="1">
    <citation type="submission" date="2018-12" db="EMBL/GenBank/DDBJ databases">
        <authorList>
            <consortium name="Pathogen Informatics"/>
        </authorList>
    </citation>
    <scope>NUCLEOTIDE SEQUENCE [LARGE SCALE GENOMIC DNA]</scope>
    <source>
        <strain evidence="1 2">NCTC10297</strain>
    </source>
</reference>
<gene>
    <name evidence="1" type="ORF">NCTC10297_01250</name>
</gene>
<organism evidence="1 2">
    <name type="scientific">Moraxella cuniculi</name>
    <dbReference type="NCBI Taxonomy" id="34061"/>
    <lineage>
        <taxon>Bacteria</taxon>
        <taxon>Pseudomonadati</taxon>
        <taxon>Pseudomonadota</taxon>
        <taxon>Gammaproteobacteria</taxon>
        <taxon>Moraxellales</taxon>
        <taxon>Moraxellaceae</taxon>
        <taxon>Moraxella</taxon>
    </lineage>
</organism>
<dbReference type="PROSITE" id="PS51257">
    <property type="entry name" value="PROKAR_LIPOPROTEIN"/>
    <property type="match status" value="1"/>
</dbReference>
<evidence type="ECO:0000313" key="2">
    <source>
        <dbReference type="Proteomes" id="UP000274100"/>
    </source>
</evidence>
<dbReference type="RefSeq" id="WP_126330823.1">
    <property type="nucleotide sequence ID" value="NZ_LR134343.1"/>
</dbReference>
<accession>A0A3S5EFY2</accession>
<evidence type="ECO:0000313" key="1">
    <source>
        <dbReference type="EMBL" id="VEG13287.1"/>
    </source>
</evidence>